<keyword evidence="1" id="KW-1133">Transmembrane helix</keyword>
<reference evidence="3 4" key="1">
    <citation type="submission" date="2020-08" db="EMBL/GenBank/DDBJ databases">
        <authorList>
            <person name="Liu C."/>
            <person name="Sun Q."/>
        </authorList>
    </citation>
    <scope>NUCLEOTIDE SEQUENCE [LARGE SCALE GENOMIC DNA]</scope>
    <source>
        <strain evidence="3 4">NSJ-18</strain>
    </source>
</reference>
<proteinExistence type="predicted"/>
<dbReference type="InterPro" id="IPR032256">
    <property type="entry name" value="DUF4829"/>
</dbReference>
<keyword evidence="1" id="KW-0472">Membrane</keyword>
<accession>A0ABR7JP33</accession>
<evidence type="ECO:0000313" key="4">
    <source>
        <dbReference type="Proteomes" id="UP000609849"/>
    </source>
</evidence>
<feature type="transmembrane region" description="Helical" evidence="1">
    <location>
        <begin position="7"/>
        <end position="25"/>
    </location>
</feature>
<protein>
    <submittedName>
        <fullName evidence="3">DUF4829 domain-containing protein</fullName>
    </submittedName>
</protein>
<keyword evidence="1" id="KW-0812">Transmembrane</keyword>
<dbReference type="EMBL" id="JACRWE010000003">
    <property type="protein sequence ID" value="MBC5996684.1"/>
    <property type="molecule type" value="Genomic_DNA"/>
</dbReference>
<evidence type="ECO:0000313" key="3">
    <source>
        <dbReference type="EMBL" id="MBC5996684.1"/>
    </source>
</evidence>
<dbReference type="RefSeq" id="WP_153926225.1">
    <property type="nucleotide sequence ID" value="NZ_JACRWE010000003.1"/>
</dbReference>
<feature type="domain" description="DUF4829" evidence="2">
    <location>
        <begin position="35"/>
        <end position="145"/>
    </location>
</feature>
<gene>
    <name evidence="3" type="ORF">H8923_07920</name>
</gene>
<evidence type="ECO:0000256" key="1">
    <source>
        <dbReference type="SAM" id="Phobius"/>
    </source>
</evidence>
<name>A0ABR7JP33_9FIRM</name>
<organism evidence="3 4">
    <name type="scientific">Romboutsia faecis</name>
    <dbReference type="NCBI Taxonomy" id="2764597"/>
    <lineage>
        <taxon>Bacteria</taxon>
        <taxon>Bacillati</taxon>
        <taxon>Bacillota</taxon>
        <taxon>Clostridia</taxon>
        <taxon>Peptostreptococcales</taxon>
        <taxon>Peptostreptococcaceae</taxon>
        <taxon>Romboutsia</taxon>
    </lineage>
</organism>
<dbReference type="Proteomes" id="UP000609849">
    <property type="component" value="Unassembled WGS sequence"/>
</dbReference>
<sequence>MPKNCQRISIMILIPMLIFTFIVTVKSNSYTNNPEEIIYEYYKYKNDKDICSISKLLYNKQGITKIENYLYSLDEINILSVKEEKDPDIINLYLNLNTYIEDKSEVMAYKVRYSAIYNSEEHKDGEHESLIFLVKDKNSPEWLLDPYDNN</sequence>
<keyword evidence="4" id="KW-1185">Reference proteome</keyword>
<dbReference type="Pfam" id="PF16111">
    <property type="entry name" value="DUF4829"/>
    <property type="match status" value="1"/>
</dbReference>
<comment type="caution">
    <text evidence="3">The sequence shown here is derived from an EMBL/GenBank/DDBJ whole genome shotgun (WGS) entry which is preliminary data.</text>
</comment>
<evidence type="ECO:0000259" key="2">
    <source>
        <dbReference type="Pfam" id="PF16111"/>
    </source>
</evidence>